<evidence type="ECO:0000256" key="3">
    <source>
        <dbReference type="ARBA" id="ARBA00022692"/>
    </source>
</evidence>
<evidence type="ECO:0000256" key="4">
    <source>
        <dbReference type="ARBA" id="ARBA00022801"/>
    </source>
</evidence>
<evidence type="ECO:0000256" key="2">
    <source>
        <dbReference type="ARBA" id="ARBA00009045"/>
    </source>
</evidence>
<feature type="domain" description="Peptidase S54 rhomboid" evidence="8">
    <location>
        <begin position="53"/>
        <end position="194"/>
    </location>
</feature>
<dbReference type="Pfam" id="PF01694">
    <property type="entry name" value="Rhomboid"/>
    <property type="match status" value="1"/>
</dbReference>
<dbReference type="PANTHER" id="PTHR43731:SF14">
    <property type="entry name" value="PRESENILIN-ASSOCIATED RHOMBOID-LIKE PROTEIN, MITOCHONDRIAL"/>
    <property type="match status" value="1"/>
</dbReference>
<evidence type="ECO:0000256" key="7">
    <source>
        <dbReference type="SAM" id="Phobius"/>
    </source>
</evidence>
<keyword evidence="9" id="KW-0645">Protease</keyword>
<keyword evidence="5 7" id="KW-1133">Transmembrane helix</keyword>
<dbReference type="AlphaFoldDB" id="A0AAU9DL77"/>
<dbReference type="PANTHER" id="PTHR43731">
    <property type="entry name" value="RHOMBOID PROTEASE"/>
    <property type="match status" value="1"/>
</dbReference>
<keyword evidence="4" id="KW-0378">Hydrolase</keyword>
<dbReference type="InterPro" id="IPR050925">
    <property type="entry name" value="Rhomboid_protease_S54"/>
</dbReference>
<reference evidence="9 10" key="1">
    <citation type="journal article" date="2023" name="Microbiol. Spectr.">
        <title>Symbiosis of Carpenter Bees with Uncharacterized Lactic Acid Bacteria Showing NAD Auxotrophy.</title>
        <authorList>
            <person name="Kawasaki S."/>
            <person name="Ozawa K."/>
            <person name="Mori T."/>
            <person name="Yamamoto A."/>
            <person name="Ito M."/>
            <person name="Ohkuma M."/>
            <person name="Sakamoto M."/>
            <person name="Matsutani M."/>
        </authorList>
    </citation>
    <scope>NUCLEOTIDE SEQUENCE [LARGE SCALE GENOMIC DNA]</scope>
    <source>
        <strain evidence="9 10">KimC2</strain>
    </source>
</reference>
<feature type="transmembrane region" description="Helical" evidence="7">
    <location>
        <begin position="207"/>
        <end position="224"/>
    </location>
</feature>
<dbReference type="Proteomes" id="UP001321804">
    <property type="component" value="Chromosome"/>
</dbReference>
<keyword evidence="6 7" id="KW-0472">Membrane</keyword>
<feature type="transmembrane region" description="Helical" evidence="7">
    <location>
        <begin position="148"/>
        <end position="166"/>
    </location>
</feature>
<comment type="similarity">
    <text evidence="2">Belongs to the peptidase S54 family.</text>
</comment>
<keyword evidence="10" id="KW-1185">Reference proteome</keyword>
<evidence type="ECO:0000256" key="1">
    <source>
        <dbReference type="ARBA" id="ARBA00004141"/>
    </source>
</evidence>
<feature type="transmembrane region" description="Helical" evidence="7">
    <location>
        <begin position="92"/>
        <end position="112"/>
    </location>
</feature>
<evidence type="ECO:0000313" key="10">
    <source>
        <dbReference type="Proteomes" id="UP001321804"/>
    </source>
</evidence>
<dbReference type="EMBL" id="AP026801">
    <property type="protein sequence ID" value="BDR56314.1"/>
    <property type="molecule type" value="Genomic_DNA"/>
</dbReference>
<feature type="transmembrane region" description="Helical" evidence="7">
    <location>
        <begin position="172"/>
        <end position="195"/>
    </location>
</feature>
<evidence type="ECO:0000256" key="5">
    <source>
        <dbReference type="ARBA" id="ARBA00022989"/>
    </source>
</evidence>
<comment type="subcellular location">
    <subcellularLocation>
        <location evidence="1">Membrane</location>
        <topology evidence="1">Multi-pass membrane protein</topology>
    </subcellularLocation>
</comment>
<dbReference type="SUPFAM" id="SSF144091">
    <property type="entry name" value="Rhomboid-like"/>
    <property type="match status" value="1"/>
</dbReference>
<dbReference type="Gene3D" id="1.20.1540.10">
    <property type="entry name" value="Rhomboid-like"/>
    <property type="match status" value="1"/>
</dbReference>
<feature type="transmembrane region" description="Helical" evidence="7">
    <location>
        <begin position="118"/>
        <end position="136"/>
    </location>
</feature>
<evidence type="ECO:0000256" key="6">
    <source>
        <dbReference type="ARBA" id="ARBA00023136"/>
    </source>
</evidence>
<dbReference type="GO" id="GO:0004252">
    <property type="term" value="F:serine-type endopeptidase activity"/>
    <property type="evidence" value="ECO:0007669"/>
    <property type="project" value="InterPro"/>
</dbReference>
<feature type="transmembrane region" description="Helical" evidence="7">
    <location>
        <begin position="56"/>
        <end position="85"/>
    </location>
</feature>
<name>A0AAU9DL77_9LACO</name>
<feature type="transmembrane region" description="Helical" evidence="7">
    <location>
        <begin position="12"/>
        <end position="36"/>
    </location>
</feature>
<dbReference type="GO" id="GO:0016020">
    <property type="term" value="C:membrane"/>
    <property type="evidence" value="ECO:0007669"/>
    <property type="project" value="UniProtKB-SubCell"/>
</dbReference>
<dbReference type="InterPro" id="IPR035952">
    <property type="entry name" value="Rhomboid-like_sf"/>
</dbReference>
<evidence type="ECO:0000259" key="8">
    <source>
        <dbReference type="Pfam" id="PF01694"/>
    </source>
</evidence>
<organism evidence="9 10">
    <name type="scientific">Xylocopilactobacillus apis</name>
    <dbReference type="NCBI Taxonomy" id="2932183"/>
    <lineage>
        <taxon>Bacteria</taxon>
        <taxon>Bacillati</taxon>
        <taxon>Bacillota</taxon>
        <taxon>Bacilli</taxon>
        <taxon>Lactobacillales</taxon>
        <taxon>Lactobacillaceae</taxon>
        <taxon>Xylocopilactobacillus</taxon>
    </lineage>
</organism>
<dbReference type="KEGG" id="xak:KIMC2_08760"/>
<keyword evidence="3 7" id="KW-0812">Transmembrane</keyword>
<accession>A0AAU9DL77</accession>
<evidence type="ECO:0000313" key="9">
    <source>
        <dbReference type="EMBL" id="BDR56314.1"/>
    </source>
</evidence>
<dbReference type="RefSeq" id="WP_317698223.1">
    <property type="nucleotide sequence ID" value="NZ_AP026801.1"/>
</dbReference>
<gene>
    <name evidence="9" type="ORF">KIMC2_08760</name>
</gene>
<protein>
    <submittedName>
        <fullName evidence="9">Rhomboid family intramembrane serine protease</fullName>
    </submittedName>
</protein>
<proteinExistence type="inferred from homology"/>
<dbReference type="InterPro" id="IPR022764">
    <property type="entry name" value="Peptidase_S54_rhomboid_dom"/>
</dbReference>
<sequence length="230" mass="25558">MKYKYYLRQYPVTALLLIVTLIMYIVEIVMGGSTHIEVLYNLGGLTRADVQLGQWWRLIVPIFLHIGFQHILFNMLTLLVFGIYIEPFLGSWRFLTVYLLGGIYGNLVSFAFQSNQTISAGASSSIFALFGVFVLMRRALINSNQYQYLSGQIVSLAVINIVIDIIDNLAGGTISILAHLGGFVGGYFLSVVLGSPQAKNYQTWQRILAAVFFVLTAVALYSYGMGKSVV</sequence>
<dbReference type="GO" id="GO:0006508">
    <property type="term" value="P:proteolysis"/>
    <property type="evidence" value="ECO:0007669"/>
    <property type="project" value="UniProtKB-KW"/>
</dbReference>